<dbReference type="InterPro" id="IPR000717">
    <property type="entry name" value="PCI_dom"/>
</dbReference>
<dbReference type="EMBL" id="CDSF01000099">
    <property type="protein sequence ID" value="CEP00220.1"/>
    <property type="molecule type" value="Genomic_DNA"/>
</dbReference>
<evidence type="ECO:0000313" key="3">
    <source>
        <dbReference type="EMBL" id="CEP00220.1"/>
    </source>
</evidence>
<dbReference type="Proteomes" id="UP000039324">
    <property type="component" value="Unassembled WGS sequence"/>
</dbReference>
<dbReference type="InterPro" id="IPR036390">
    <property type="entry name" value="WH_DNA-bd_sf"/>
</dbReference>
<name>A0A0G4IY30_PLABS</name>
<dbReference type="GO" id="GO:0043161">
    <property type="term" value="P:proteasome-mediated ubiquitin-dependent protein catabolic process"/>
    <property type="evidence" value="ECO:0007669"/>
    <property type="project" value="TreeGrafter"/>
</dbReference>
<dbReference type="AlphaFoldDB" id="A0A0G4IY30"/>
<dbReference type="SUPFAM" id="SSF46785">
    <property type="entry name" value="Winged helix' DNA-binding domain"/>
    <property type="match status" value="1"/>
</dbReference>
<proteinExistence type="predicted"/>
<dbReference type="SMART" id="SM00088">
    <property type="entry name" value="PINT"/>
    <property type="match status" value="1"/>
</dbReference>
<dbReference type="Pfam" id="PF01399">
    <property type="entry name" value="PCI"/>
    <property type="match status" value="1"/>
</dbReference>
<reference evidence="3 4" key="1">
    <citation type="submission" date="2015-02" db="EMBL/GenBank/DDBJ databases">
        <authorList>
            <person name="Chooi Y.-H."/>
        </authorList>
    </citation>
    <scope>NUCLEOTIDE SEQUENCE [LARGE SCALE GENOMIC DNA]</scope>
    <source>
        <strain evidence="3">E3</strain>
    </source>
</reference>
<dbReference type="InterPro" id="IPR019585">
    <property type="entry name" value="Rpn7/CSN1"/>
</dbReference>
<dbReference type="InterPro" id="IPR049549">
    <property type="entry name" value="RPN7_PSMD6_C"/>
</dbReference>
<organism evidence="3 4">
    <name type="scientific">Plasmodiophora brassicae</name>
    <name type="common">Clubroot disease agent</name>
    <dbReference type="NCBI Taxonomy" id="37360"/>
    <lineage>
        <taxon>Eukaryota</taxon>
        <taxon>Sar</taxon>
        <taxon>Rhizaria</taxon>
        <taxon>Endomyxa</taxon>
        <taxon>Phytomyxea</taxon>
        <taxon>Plasmodiophorida</taxon>
        <taxon>Plasmodiophoridae</taxon>
        <taxon>Plasmodiophora</taxon>
    </lineage>
</organism>
<evidence type="ECO:0000256" key="1">
    <source>
        <dbReference type="ARBA" id="ARBA00022942"/>
    </source>
</evidence>
<dbReference type="Gene3D" id="1.25.40.570">
    <property type="match status" value="1"/>
</dbReference>
<keyword evidence="4" id="KW-1185">Reference proteome</keyword>
<protein>
    <recommendedName>
        <fullName evidence="2">PCI domain-containing protein</fullName>
    </recommendedName>
</protein>
<dbReference type="OMA" id="RLHCKVD"/>
<dbReference type="PANTHER" id="PTHR14145:SF1">
    <property type="entry name" value="26S PROTEASOME NON-ATPASE REGULATORY SUBUNIT 6"/>
    <property type="match status" value="1"/>
</dbReference>
<dbReference type="FunFam" id="1.25.40.570:FF:000005">
    <property type="entry name" value="26S proteasome regulatory subunit N7"/>
    <property type="match status" value="1"/>
</dbReference>
<dbReference type="OrthoDB" id="1452at2759"/>
<sequence>MAPTIAMFSWEKSGADVKEGEKQDEMMHLWEVRTRLTLSEKVIPRGKRVELLQYVVEAIAERKMGPFLKVFQAQHPDAKVPADLQAKLDKDNAEELAALEAKLTDAVENLGESEVRDAVQVASPCVSKAEFFARIGDKAKAEETYKDAMGKTVGSGQKIDLMFDQIRLALFWNDFSAVRSLIEQTTAMVEKGGDWERRNRLKVYTAAFHLLTREFAEAAPLLLDSVSTFTCYELFSYRRFVLYTVLCTTVTQPRNLIREKLVNAPDVLAVIRDIDQLYQLLTSLSKCEYRSFFASLLSVLDMVDRDPFVHCHTSYVLRELRVVAYKQFLQSYKSITLASMAKSFNVSTELLDRTLSNYIAVGRVNCKIDKVEGIIETSRPDAKNAQYQSVLKHGDHLLNRIQKLSRVITY</sequence>
<dbReference type="Pfam" id="PF10602">
    <property type="entry name" value="RPN7"/>
    <property type="match status" value="1"/>
</dbReference>
<dbReference type="STRING" id="37360.A0A0G4IY30"/>
<dbReference type="PROSITE" id="PS50250">
    <property type="entry name" value="PCI"/>
    <property type="match status" value="1"/>
</dbReference>
<dbReference type="PANTHER" id="PTHR14145">
    <property type="entry name" value="26S PROTESOME SUBUNIT 6"/>
    <property type="match status" value="1"/>
</dbReference>
<dbReference type="GO" id="GO:0000502">
    <property type="term" value="C:proteasome complex"/>
    <property type="evidence" value="ECO:0007669"/>
    <property type="project" value="UniProtKB-KW"/>
</dbReference>
<keyword evidence="1" id="KW-0647">Proteasome</keyword>
<accession>A0A0G4IY30</accession>
<evidence type="ECO:0000259" key="2">
    <source>
        <dbReference type="PROSITE" id="PS50250"/>
    </source>
</evidence>
<feature type="domain" description="PCI" evidence="2">
    <location>
        <begin position="214"/>
        <end position="382"/>
    </location>
</feature>
<dbReference type="InterPro" id="IPR045135">
    <property type="entry name" value="Rpn7_N"/>
</dbReference>
<dbReference type="Pfam" id="PF21154">
    <property type="entry name" value="RPN7_PSMD6_C"/>
    <property type="match status" value="1"/>
</dbReference>
<evidence type="ECO:0000313" key="4">
    <source>
        <dbReference type="Proteomes" id="UP000039324"/>
    </source>
</evidence>
<gene>
    <name evidence="3" type="ORF">PBRA_007954</name>
</gene>